<accession>A0AA88EDG7</accession>
<feature type="signal peptide" evidence="2">
    <location>
        <begin position="1"/>
        <end position="24"/>
    </location>
</feature>
<evidence type="ECO:0000313" key="4">
    <source>
        <dbReference type="EMBL" id="GMN71929.1"/>
    </source>
</evidence>
<feature type="transmembrane region" description="Helical" evidence="1">
    <location>
        <begin position="194"/>
        <end position="214"/>
    </location>
</feature>
<organism evidence="3 5">
    <name type="scientific">Ficus carica</name>
    <name type="common">Common fig</name>
    <dbReference type="NCBI Taxonomy" id="3494"/>
    <lineage>
        <taxon>Eukaryota</taxon>
        <taxon>Viridiplantae</taxon>
        <taxon>Streptophyta</taxon>
        <taxon>Embryophyta</taxon>
        <taxon>Tracheophyta</taxon>
        <taxon>Spermatophyta</taxon>
        <taxon>Magnoliopsida</taxon>
        <taxon>eudicotyledons</taxon>
        <taxon>Gunneridae</taxon>
        <taxon>Pentapetalae</taxon>
        <taxon>rosids</taxon>
        <taxon>fabids</taxon>
        <taxon>Rosales</taxon>
        <taxon>Moraceae</taxon>
        <taxon>Ficeae</taxon>
        <taxon>Ficus</taxon>
    </lineage>
</organism>
<feature type="transmembrane region" description="Helical" evidence="1">
    <location>
        <begin position="159"/>
        <end position="179"/>
    </location>
</feature>
<proteinExistence type="predicted"/>
<dbReference type="Proteomes" id="UP001187192">
    <property type="component" value="Unassembled WGS sequence"/>
</dbReference>
<keyword evidence="2" id="KW-0732">Signal</keyword>
<protein>
    <submittedName>
        <fullName evidence="3">Uncharacterized protein</fullName>
    </submittedName>
</protein>
<evidence type="ECO:0000313" key="3">
    <source>
        <dbReference type="EMBL" id="GMN71923.1"/>
    </source>
</evidence>
<name>A0AA88EDG7_FICCA</name>
<gene>
    <name evidence="3" type="ORF">TIFTF001_053477</name>
    <name evidence="4" type="ORF">TIFTF001_053479</name>
</gene>
<dbReference type="EMBL" id="BTGU01012781">
    <property type="protein sequence ID" value="GMN71929.1"/>
    <property type="molecule type" value="Genomic_DNA"/>
</dbReference>
<evidence type="ECO:0000256" key="2">
    <source>
        <dbReference type="SAM" id="SignalP"/>
    </source>
</evidence>
<sequence>MSIFFVAFLVFAAEWLMKSRTTDGDNVNHAGAMSEISLLSGILAFALLFLILHVVIGCVILVFLAMYVIKRIYSYKPVNDILFPYLDKLKKAICGHVDGEINNSVDEEIDNQTSPAVTLGHTQPVRAFLDAKKISSNAETLTRWNIACTEVERKPLVPLFVMSFHKVIGFTITILGVFIQRDFQTKSSSLMETHYWTMSIFFVALLAFAVTWLMSTSQVQAENSSHTKAMNQISLVSGIIAVALLFLIIHAVIGCVILILLALDLIKSIYSYKPVHDALFLLIAKLKRAICGQSDEKNEETTPRATGGQ</sequence>
<evidence type="ECO:0000313" key="5">
    <source>
        <dbReference type="Proteomes" id="UP001187192"/>
    </source>
</evidence>
<evidence type="ECO:0000256" key="1">
    <source>
        <dbReference type="SAM" id="Phobius"/>
    </source>
</evidence>
<feature type="transmembrane region" description="Helical" evidence="1">
    <location>
        <begin position="235"/>
        <end position="263"/>
    </location>
</feature>
<dbReference type="InterPro" id="IPR053258">
    <property type="entry name" value="Ca-permeable_cation_channel"/>
</dbReference>
<feature type="chain" id="PRO_5041851687" evidence="2">
    <location>
        <begin position="25"/>
        <end position="309"/>
    </location>
</feature>
<dbReference type="AlphaFoldDB" id="A0AA88EDG7"/>
<comment type="caution">
    <text evidence="3">The sequence shown here is derived from an EMBL/GenBank/DDBJ whole genome shotgun (WGS) entry which is preliminary data.</text>
</comment>
<dbReference type="PANTHER" id="PTHR34115:SF13">
    <property type="entry name" value="RPB1A"/>
    <property type="match status" value="1"/>
</dbReference>
<keyword evidence="5" id="KW-1185">Reference proteome</keyword>
<dbReference type="EMBL" id="BTGU01012779">
    <property type="protein sequence ID" value="GMN71923.1"/>
    <property type="molecule type" value="Genomic_DNA"/>
</dbReference>
<keyword evidence="1" id="KW-1133">Transmembrane helix</keyword>
<keyword evidence="1" id="KW-0812">Transmembrane</keyword>
<dbReference type="PANTHER" id="PTHR34115">
    <property type="entry name" value="PROTEIN, PUTATIVE-RELATED"/>
    <property type="match status" value="1"/>
</dbReference>
<keyword evidence="1" id="KW-0472">Membrane</keyword>
<reference evidence="3" key="1">
    <citation type="submission" date="2023-07" db="EMBL/GenBank/DDBJ databases">
        <title>draft genome sequence of fig (Ficus carica).</title>
        <authorList>
            <person name="Takahashi T."/>
            <person name="Nishimura K."/>
        </authorList>
    </citation>
    <scope>NUCLEOTIDE SEQUENCE</scope>
</reference>
<feature type="transmembrane region" description="Helical" evidence="1">
    <location>
        <begin position="42"/>
        <end position="69"/>
    </location>
</feature>